<name>A0A173TJA9_9FIRM</name>
<dbReference type="GO" id="GO:0019136">
    <property type="term" value="F:deoxynucleoside kinase activity"/>
    <property type="evidence" value="ECO:0007669"/>
    <property type="project" value="InterPro"/>
</dbReference>
<evidence type="ECO:0000256" key="1">
    <source>
        <dbReference type="ARBA" id="ARBA00007420"/>
    </source>
</evidence>
<dbReference type="Proteomes" id="UP000487649">
    <property type="component" value="Unassembled WGS sequence"/>
</dbReference>
<dbReference type="GeneID" id="60057936"/>
<accession>A0A173TJA9</accession>
<dbReference type="OrthoDB" id="9776634at2"/>
<dbReference type="AlphaFoldDB" id="A0A173TJA9"/>
<evidence type="ECO:0000256" key="4">
    <source>
        <dbReference type="ARBA" id="ARBA00022777"/>
    </source>
</evidence>
<proteinExistence type="inferred from homology"/>
<dbReference type="InterPro" id="IPR027417">
    <property type="entry name" value="P-loop_NTPase"/>
</dbReference>
<dbReference type="GO" id="GO:0005737">
    <property type="term" value="C:cytoplasm"/>
    <property type="evidence" value="ECO:0007669"/>
    <property type="project" value="TreeGrafter"/>
</dbReference>
<dbReference type="Pfam" id="PF01712">
    <property type="entry name" value="dNK"/>
    <property type="match status" value="1"/>
</dbReference>
<dbReference type="SUPFAM" id="SSF52540">
    <property type="entry name" value="P-loop containing nucleoside triphosphate hydrolases"/>
    <property type="match status" value="1"/>
</dbReference>
<sequence>MKNKPYFIAIEGPIGIGKTSLATLLSKHYNYHLLKEIVYENPFLDKFYDDIDSWAFQTEMFFLTNRYKQLTDIQKDFLDNQKSVVSDYHLFKNVIFSKMTLDVNNFNKYQKIYHILEEDLPKPNVIIIVNATLETIMKRIKMRNRHFEQNIDPNYLQTLIDSYHEYTALLKENHEEIKVIELNGDELDYVNNPKHLQQVIKKIDEMIGQED</sequence>
<dbReference type="Gene3D" id="3.40.50.300">
    <property type="entry name" value="P-loop containing nucleotide triphosphate hydrolases"/>
    <property type="match status" value="1"/>
</dbReference>
<dbReference type="InterPro" id="IPR050566">
    <property type="entry name" value="Deoxyribonucleoside_kinase"/>
</dbReference>
<dbReference type="RefSeq" id="WP_006785794.1">
    <property type="nucleotide sequence ID" value="NZ_CABJBH010000015.1"/>
</dbReference>
<comment type="caution">
    <text evidence="6">The sequence shown here is derived from an EMBL/GenBank/DDBJ whole genome shotgun (WGS) entry which is preliminary data.</text>
</comment>
<dbReference type="EMBL" id="WMQE01000049">
    <property type="protein sequence ID" value="MTK22695.1"/>
    <property type="molecule type" value="Genomic_DNA"/>
</dbReference>
<evidence type="ECO:0000256" key="2">
    <source>
        <dbReference type="ARBA" id="ARBA00022679"/>
    </source>
</evidence>
<evidence type="ECO:0000256" key="3">
    <source>
        <dbReference type="ARBA" id="ARBA00022741"/>
    </source>
</evidence>
<dbReference type="InterPro" id="IPR031314">
    <property type="entry name" value="DNK_dom"/>
</dbReference>
<dbReference type="CDD" id="cd01673">
    <property type="entry name" value="dNK"/>
    <property type="match status" value="1"/>
</dbReference>
<dbReference type="PANTHER" id="PTHR10513:SF46">
    <property type="entry name" value="DEOXYGUANOSINE KINASE"/>
    <property type="match status" value="1"/>
</dbReference>
<gene>
    <name evidence="6" type="ORF">GMA92_14955</name>
</gene>
<evidence type="ECO:0000313" key="7">
    <source>
        <dbReference type="Proteomes" id="UP000487649"/>
    </source>
</evidence>
<keyword evidence="4 6" id="KW-0418">Kinase</keyword>
<keyword evidence="3" id="KW-0547">Nucleotide-binding</keyword>
<dbReference type="InterPro" id="IPR002624">
    <property type="entry name" value="DCK/DGK"/>
</dbReference>
<dbReference type="PANTHER" id="PTHR10513">
    <property type="entry name" value="DEOXYNUCLEOSIDE KINASE"/>
    <property type="match status" value="1"/>
</dbReference>
<organism evidence="6 7">
    <name type="scientific">Turicibacter sanguinis</name>
    <dbReference type="NCBI Taxonomy" id="154288"/>
    <lineage>
        <taxon>Bacteria</taxon>
        <taxon>Bacillati</taxon>
        <taxon>Bacillota</taxon>
        <taxon>Erysipelotrichia</taxon>
        <taxon>Erysipelotrichales</taxon>
        <taxon>Turicibacteraceae</taxon>
        <taxon>Turicibacter</taxon>
    </lineage>
</organism>
<evidence type="ECO:0000256" key="5">
    <source>
        <dbReference type="ARBA" id="ARBA00022840"/>
    </source>
</evidence>
<dbReference type="PIRSF" id="PIRSF000705">
    <property type="entry name" value="DNK"/>
    <property type="match status" value="1"/>
</dbReference>
<protein>
    <submittedName>
        <fullName evidence="6">Deoxynucleoside kinase</fullName>
    </submittedName>
</protein>
<dbReference type="GO" id="GO:0005524">
    <property type="term" value="F:ATP binding"/>
    <property type="evidence" value="ECO:0007669"/>
    <property type="project" value="UniProtKB-KW"/>
</dbReference>
<evidence type="ECO:0000313" key="6">
    <source>
        <dbReference type="EMBL" id="MTK22695.1"/>
    </source>
</evidence>
<keyword evidence="5" id="KW-0067">ATP-binding</keyword>
<reference evidence="6 7" key="1">
    <citation type="journal article" date="2019" name="Nat. Med.">
        <title>A library of human gut bacterial isolates paired with longitudinal multiomics data enables mechanistic microbiome research.</title>
        <authorList>
            <person name="Poyet M."/>
            <person name="Groussin M."/>
            <person name="Gibbons S.M."/>
            <person name="Avila-Pacheco J."/>
            <person name="Jiang X."/>
            <person name="Kearney S.M."/>
            <person name="Perrotta A.R."/>
            <person name="Berdy B."/>
            <person name="Zhao S."/>
            <person name="Lieberman T.D."/>
            <person name="Swanson P.K."/>
            <person name="Smith M."/>
            <person name="Roesemann S."/>
            <person name="Alexander J.E."/>
            <person name="Rich S.A."/>
            <person name="Livny J."/>
            <person name="Vlamakis H."/>
            <person name="Clish C."/>
            <person name="Bullock K."/>
            <person name="Deik A."/>
            <person name="Scott J."/>
            <person name="Pierce K.A."/>
            <person name="Xavier R.J."/>
            <person name="Alm E.J."/>
        </authorList>
    </citation>
    <scope>NUCLEOTIDE SEQUENCE [LARGE SCALE GENOMIC DNA]</scope>
    <source>
        <strain evidence="6 7">BIOML-A198</strain>
    </source>
</reference>
<dbReference type="FunFam" id="3.40.50.300:FF:000659">
    <property type="entry name" value="Deoxyguanosine kinase"/>
    <property type="match status" value="1"/>
</dbReference>
<comment type="similarity">
    <text evidence="1">Belongs to the DCK/DGK family.</text>
</comment>
<keyword evidence="2" id="KW-0808">Transferase</keyword>